<dbReference type="HOGENOM" id="CLU_3383612_0_0_9"/>
<evidence type="ECO:0000313" key="2">
    <source>
        <dbReference type="Proteomes" id="UP000003577"/>
    </source>
</evidence>
<organism evidence="1 2">
    <name type="scientific">[Ruminococcus] torques ATCC 27756</name>
    <dbReference type="NCBI Taxonomy" id="411460"/>
    <lineage>
        <taxon>Bacteria</taxon>
        <taxon>Bacillati</taxon>
        <taxon>Bacillota</taxon>
        <taxon>Clostridia</taxon>
        <taxon>Lachnospirales</taxon>
        <taxon>Lachnospiraceae</taxon>
        <taxon>Mediterraneibacter</taxon>
    </lineage>
</organism>
<dbReference type="EMBL" id="AAVP02000004">
    <property type="protein sequence ID" value="EDK24515.1"/>
    <property type="molecule type" value="Genomic_DNA"/>
</dbReference>
<comment type="caution">
    <text evidence="1">The sequence shown here is derived from an EMBL/GenBank/DDBJ whole genome shotgun (WGS) entry which is preliminary data.</text>
</comment>
<dbReference type="PaxDb" id="411460-RUMTOR_01246"/>
<reference evidence="1 2" key="2">
    <citation type="submission" date="2007-04" db="EMBL/GenBank/DDBJ databases">
        <title>Draft genome sequence of Ruminococcus torques (ATCC 27756).</title>
        <authorList>
            <person name="Sudarsanam P."/>
            <person name="Ley R."/>
            <person name="Guruge J."/>
            <person name="Turnbaugh P.J."/>
            <person name="Mahowald M."/>
            <person name="Liep D."/>
            <person name="Gordon J."/>
        </authorList>
    </citation>
    <scope>NUCLEOTIDE SEQUENCE [LARGE SCALE GENOMIC DNA]</scope>
    <source>
        <strain evidence="1 2">ATCC 27756</strain>
    </source>
</reference>
<dbReference type="Proteomes" id="UP000003577">
    <property type="component" value="Unassembled WGS sequence"/>
</dbReference>
<reference evidence="1 2" key="1">
    <citation type="submission" date="2007-03" db="EMBL/GenBank/DDBJ databases">
        <authorList>
            <person name="Fulton L."/>
            <person name="Clifton S."/>
            <person name="Fulton B."/>
            <person name="Xu J."/>
            <person name="Minx P."/>
            <person name="Pepin K.H."/>
            <person name="Johnson M."/>
            <person name="Thiruvilangam P."/>
            <person name="Bhonagiri V."/>
            <person name="Nash W.E."/>
            <person name="Mardis E.R."/>
            <person name="Wilson R.K."/>
        </authorList>
    </citation>
    <scope>NUCLEOTIDE SEQUENCE [LARGE SCALE GENOMIC DNA]</scope>
    <source>
        <strain evidence="1 2">ATCC 27756</strain>
    </source>
</reference>
<protein>
    <submittedName>
        <fullName evidence="1">Uncharacterized protein</fullName>
    </submittedName>
</protein>
<dbReference type="AlphaFoldDB" id="A5KLZ0"/>
<evidence type="ECO:0000313" key="1">
    <source>
        <dbReference type="EMBL" id="EDK24515.1"/>
    </source>
</evidence>
<sequence length="33" mass="3887">MTADFYKQSTKWINPESTKRHIPGLIHFVTLLI</sequence>
<accession>A5KLZ0</accession>
<name>A5KLZ0_9FIRM</name>
<gene>
    <name evidence="1" type="ORF">RUMTOR_01246</name>
</gene>
<proteinExistence type="predicted"/>